<keyword evidence="1" id="KW-0472">Membrane</keyword>
<dbReference type="Proteomes" id="UP000653231">
    <property type="component" value="Unassembled WGS sequence"/>
</dbReference>
<feature type="transmembrane region" description="Helical" evidence="1">
    <location>
        <begin position="83"/>
        <end position="101"/>
    </location>
</feature>
<dbReference type="EMBL" id="JACXRZ010000026">
    <property type="protein sequence ID" value="MBD3147129.1"/>
    <property type="molecule type" value="Genomic_DNA"/>
</dbReference>
<feature type="transmembrane region" description="Helical" evidence="1">
    <location>
        <begin position="42"/>
        <end position="63"/>
    </location>
</feature>
<evidence type="ECO:0008006" key="4">
    <source>
        <dbReference type="Google" id="ProtNLM"/>
    </source>
</evidence>
<gene>
    <name evidence="2" type="ORF">IEQ31_28650</name>
</gene>
<dbReference type="RefSeq" id="WP_191054365.1">
    <property type="nucleotide sequence ID" value="NZ_JACXRZ010000026.1"/>
</dbReference>
<reference evidence="2 3" key="1">
    <citation type="submission" date="2020-09" db="EMBL/GenBank/DDBJ databases">
        <title>Actinomycete isolated from the Camponotus japonicus Mayr.</title>
        <authorList>
            <person name="Gong X."/>
        </authorList>
    </citation>
    <scope>NUCLEOTIDE SEQUENCE [LARGE SCALE GENOMIC DNA]</scope>
    <source>
        <strain evidence="2 3">2C-HV3</strain>
    </source>
</reference>
<protein>
    <recommendedName>
        <fullName evidence="4">Conjugal transfer protein</fullName>
    </recommendedName>
</protein>
<evidence type="ECO:0000313" key="2">
    <source>
        <dbReference type="EMBL" id="MBD3147129.1"/>
    </source>
</evidence>
<evidence type="ECO:0000256" key="1">
    <source>
        <dbReference type="SAM" id="Phobius"/>
    </source>
</evidence>
<organism evidence="2 3">
    <name type="scientific">Microbispora bryophytorum subsp. camponoti</name>
    <dbReference type="NCBI Taxonomy" id="1677852"/>
    <lineage>
        <taxon>Bacteria</taxon>
        <taxon>Bacillati</taxon>
        <taxon>Actinomycetota</taxon>
        <taxon>Actinomycetes</taxon>
        <taxon>Streptosporangiales</taxon>
        <taxon>Streptosporangiaceae</taxon>
        <taxon>Microbispora</taxon>
    </lineage>
</organism>
<keyword evidence="1" id="KW-1133">Transmembrane helix</keyword>
<accession>A0ABR8LEZ2</accession>
<name>A0ABR8LEZ2_9ACTN</name>
<sequence length="102" mass="10597">MMWLHALQDAIGTIVPPYDLVNNPSPKVPPGLQPKIDLLLGWGKWACLILGVAGILICAGKMALGQSGRSHYAAEGASELPKVLLGVSLATVAVPIITAIFG</sequence>
<proteinExistence type="predicted"/>
<comment type="caution">
    <text evidence="2">The sequence shown here is derived from an EMBL/GenBank/DDBJ whole genome shotgun (WGS) entry which is preliminary data.</text>
</comment>
<keyword evidence="1" id="KW-0812">Transmembrane</keyword>
<evidence type="ECO:0000313" key="3">
    <source>
        <dbReference type="Proteomes" id="UP000653231"/>
    </source>
</evidence>
<keyword evidence="3" id="KW-1185">Reference proteome</keyword>